<organism evidence="1">
    <name type="scientific">viral metagenome</name>
    <dbReference type="NCBI Taxonomy" id="1070528"/>
    <lineage>
        <taxon>unclassified sequences</taxon>
        <taxon>metagenomes</taxon>
        <taxon>organismal metagenomes</taxon>
    </lineage>
</organism>
<sequence length="60" mass="6969">MTIKEGLLIEHIRRLEDDNEQLLKLCEAQTLALRESTRLIEEARGWARKMAHGRRIPSGD</sequence>
<reference evidence="1" key="1">
    <citation type="submission" date="2020-03" db="EMBL/GenBank/DDBJ databases">
        <title>The deep terrestrial virosphere.</title>
        <authorList>
            <person name="Holmfeldt K."/>
            <person name="Nilsson E."/>
            <person name="Simone D."/>
            <person name="Lopez-Fernandez M."/>
            <person name="Wu X."/>
            <person name="de Brujin I."/>
            <person name="Lundin D."/>
            <person name="Andersson A."/>
            <person name="Bertilsson S."/>
            <person name="Dopson M."/>
        </authorList>
    </citation>
    <scope>NUCLEOTIDE SEQUENCE</scope>
    <source>
        <strain evidence="1">MM415A01546</strain>
        <strain evidence="2">MM415B03685</strain>
    </source>
</reference>
<dbReference type="EMBL" id="MT142214">
    <property type="protein sequence ID" value="QJA76254.1"/>
    <property type="molecule type" value="Genomic_DNA"/>
</dbReference>
<proteinExistence type="predicted"/>
<evidence type="ECO:0008006" key="3">
    <source>
        <dbReference type="Google" id="ProtNLM"/>
    </source>
</evidence>
<protein>
    <recommendedName>
        <fullName evidence="3">Transposase</fullName>
    </recommendedName>
</protein>
<gene>
    <name evidence="1" type="ORF">MM415A01546_0008</name>
    <name evidence="2" type="ORF">MM415B03685_0004</name>
</gene>
<evidence type="ECO:0000313" key="2">
    <source>
        <dbReference type="EMBL" id="QJA94987.1"/>
    </source>
</evidence>
<dbReference type="AlphaFoldDB" id="A0A6M3K2A2"/>
<accession>A0A6M3K2A2</accession>
<name>A0A6M3K2A2_9ZZZZ</name>
<dbReference type="EMBL" id="MT143277">
    <property type="protein sequence ID" value="QJA94987.1"/>
    <property type="molecule type" value="Genomic_DNA"/>
</dbReference>
<evidence type="ECO:0000313" key="1">
    <source>
        <dbReference type="EMBL" id="QJA76254.1"/>
    </source>
</evidence>